<organism evidence="1 2">
    <name type="scientific">Puma concolor</name>
    <name type="common">Mountain lion</name>
    <name type="synonym">Felis concolor</name>
    <dbReference type="NCBI Taxonomy" id="9696"/>
    <lineage>
        <taxon>Eukaryota</taxon>
        <taxon>Metazoa</taxon>
        <taxon>Chordata</taxon>
        <taxon>Craniata</taxon>
        <taxon>Vertebrata</taxon>
        <taxon>Euteleostomi</taxon>
        <taxon>Mammalia</taxon>
        <taxon>Eutheria</taxon>
        <taxon>Laurasiatheria</taxon>
        <taxon>Carnivora</taxon>
        <taxon>Feliformia</taxon>
        <taxon>Felidae</taxon>
        <taxon>Felinae</taxon>
        <taxon>Puma</taxon>
    </lineage>
</organism>
<dbReference type="GeneID" id="112862101"/>
<gene>
    <name evidence="2" type="primary">RFPL4B</name>
</gene>
<name>A0A6P6HZB2_PUMCO</name>
<dbReference type="RefSeq" id="XP_025781122.1">
    <property type="nucleotide sequence ID" value="XM_025925337.1"/>
</dbReference>
<dbReference type="Proteomes" id="UP000515131">
    <property type="component" value="Unplaced"/>
</dbReference>
<keyword evidence="1" id="KW-1185">Reference proteome</keyword>
<dbReference type="AlphaFoldDB" id="A0A6P6HZB2"/>
<dbReference type="CTD" id="442247"/>
<accession>A0A6P6HZB2</accession>
<proteinExistence type="predicted"/>
<evidence type="ECO:0000313" key="2">
    <source>
        <dbReference type="RefSeq" id="XP_025781122.1"/>
    </source>
</evidence>
<protein>
    <submittedName>
        <fullName evidence="2">Ret finger protein-like 4B isoform X2</fullName>
    </submittedName>
</protein>
<evidence type="ECO:0000313" key="1">
    <source>
        <dbReference type="Proteomes" id="UP000515131"/>
    </source>
</evidence>
<reference evidence="2" key="1">
    <citation type="submission" date="2025-08" db="UniProtKB">
        <authorList>
            <consortium name="RefSeq"/>
        </authorList>
    </citation>
    <scope>IDENTIFICATION</scope>
    <source>
        <tissue evidence="2">Blood</tissue>
    </source>
</reference>
<sequence length="120" mass="13610">MGTDTVSLKAHQICQSKRPRYGSSQRNATSLALLQEVPGTPVPGQLLTWLVHIDYHRMELVQSGENSIKGSSRNKLEIRTCLDGRETERNRPSASFSDFTDHWKVRLLLPLEETKNCLSF</sequence>